<dbReference type="InterPro" id="IPR036388">
    <property type="entry name" value="WH-like_DNA-bd_sf"/>
</dbReference>
<dbReference type="Gene3D" id="1.10.10.10">
    <property type="entry name" value="Winged helix-like DNA-binding domain superfamily/Winged helix DNA-binding domain"/>
    <property type="match status" value="1"/>
</dbReference>
<dbReference type="InterPro" id="IPR002577">
    <property type="entry name" value="HTH_HxlR"/>
</dbReference>
<proteinExistence type="predicted"/>
<dbReference type="SUPFAM" id="SSF46785">
    <property type="entry name" value="Winged helix' DNA-binding domain"/>
    <property type="match status" value="1"/>
</dbReference>
<evidence type="ECO:0000256" key="1">
    <source>
        <dbReference type="ARBA" id="ARBA00023015"/>
    </source>
</evidence>
<feature type="domain" description="HTH hxlR-type" evidence="4">
    <location>
        <begin position="15"/>
        <end position="125"/>
    </location>
</feature>
<dbReference type="GO" id="GO:0003677">
    <property type="term" value="F:DNA binding"/>
    <property type="evidence" value="ECO:0007669"/>
    <property type="project" value="UniProtKB-KW"/>
</dbReference>
<dbReference type="PROSITE" id="PS51118">
    <property type="entry name" value="HTH_HXLR"/>
    <property type="match status" value="1"/>
</dbReference>
<dbReference type="PANTHER" id="PTHR33204">
    <property type="entry name" value="TRANSCRIPTIONAL REGULATOR, MARR FAMILY"/>
    <property type="match status" value="1"/>
</dbReference>
<evidence type="ECO:0000259" key="4">
    <source>
        <dbReference type="PROSITE" id="PS51118"/>
    </source>
</evidence>
<keyword evidence="3" id="KW-0804">Transcription</keyword>
<evidence type="ECO:0000256" key="2">
    <source>
        <dbReference type="ARBA" id="ARBA00023125"/>
    </source>
</evidence>
<evidence type="ECO:0000256" key="3">
    <source>
        <dbReference type="ARBA" id="ARBA00023163"/>
    </source>
</evidence>
<keyword evidence="1" id="KW-0805">Transcription regulation</keyword>
<protein>
    <submittedName>
        <fullName evidence="5">DNA-binding HxlR family transcriptional regulator</fullName>
    </submittedName>
</protein>
<sequence>MKLSAERISQFAAICDALSDEDDSMKREILTHTGNRWSLGIVYALGTQGALRHGELARELSGITQRMLTRTLRQLERDGLISRHDYQQKYPHPRVEYTLTALGEGMLLNMLPLWNWLMDNAAAFRSARSRFAASHPADNVP</sequence>
<dbReference type="Pfam" id="PF01638">
    <property type="entry name" value="HxlR"/>
    <property type="match status" value="1"/>
</dbReference>
<comment type="caution">
    <text evidence="5">The sequence shown here is derived from an EMBL/GenBank/DDBJ whole genome shotgun (WGS) entry which is preliminary data.</text>
</comment>
<gene>
    <name evidence="5" type="ORF">J2125_000300</name>
</gene>
<dbReference type="EMBL" id="JAGGMQ010000001">
    <property type="protein sequence ID" value="MBP2167108.1"/>
    <property type="molecule type" value="Genomic_DNA"/>
</dbReference>
<evidence type="ECO:0000313" key="6">
    <source>
        <dbReference type="Proteomes" id="UP001195624"/>
    </source>
</evidence>
<dbReference type="RefSeq" id="WP_017802002.1">
    <property type="nucleotide sequence ID" value="NZ_JAGGMQ010000001.1"/>
</dbReference>
<keyword evidence="6" id="KW-1185">Reference proteome</keyword>
<organism evidence="5 6">
    <name type="scientific">Winslowiella toletana</name>
    <dbReference type="NCBI Taxonomy" id="92490"/>
    <lineage>
        <taxon>Bacteria</taxon>
        <taxon>Pseudomonadati</taxon>
        <taxon>Pseudomonadota</taxon>
        <taxon>Gammaproteobacteria</taxon>
        <taxon>Enterobacterales</taxon>
        <taxon>Erwiniaceae</taxon>
        <taxon>Winslowiella</taxon>
    </lineage>
</organism>
<reference evidence="5 6" key="1">
    <citation type="submission" date="2021-03" db="EMBL/GenBank/DDBJ databases">
        <authorList>
            <person name="D'Agostino P."/>
            <person name="Huntemann M."/>
            <person name="Clum A."/>
            <person name="Spunde A."/>
            <person name="Palaniappan K."/>
            <person name="Ritter S."/>
            <person name="Mikhailova N."/>
            <person name="Chen I.-M."/>
            <person name="Stamatis D."/>
            <person name="Reddy T."/>
            <person name="O'Malley R."/>
            <person name="Daum C."/>
            <person name="Shapiro N."/>
            <person name="Ivanova N."/>
            <person name="Kyrpides N."/>
            <person name="Woyke T."/>
        </authorList>
    </citation>
    <scope>NUCLEOTIDE SEQUENCE [LARGE SCALE GENOMIC DNA]</scope>
    <source>
        <strain evidence="5 6">WS4403</strain>
    </source>
</reference>
<accession>A0ABS4P371</accession>
<dbReference type="Proteomes" id="UP001195624">
    <property type="component" value="Unassembled WGS sequence"/>
</dbReference>
<dbReference type="PANTHER" id="PTHR33204:SF39">
    <property type="entry name" value="TRANSCRIPTIONAL REGULATORY PROTEIN"/>
    <property type="match status" value="1"/>
</dbReference>
<keyword evidence="2 5" id="KW-0238">DNA-binding</keyword>
<reference evidence="6" key="2">
    <citation type="submission" date="2023-07" db="EMBL/GenBank/DDBJ databases">
        <title>Genome mining of underrepresented organisms for secondary metabolites.</title>
        <authorList>
            <person name="D'Agostino P.M."/>
        </authorList>
    </citation>
    <scope>NUCLEOTIDE SEQUENCE [LARGE SCALE GENOMIC DNA]</scope>
    <source>
        <strain evidence="6">WS4403</strain>
    </source>
</reference>
<evidence type="ECO:0000313" key="5">
    <source>
        <dbReference type="EMBL" id="MBP2167108.1"/>
    </source>
</evidence>
<name>A0ABS4P371_9GAMM</name>
<dbReference type="InterPro" id="IPR036390">
    <property type="entry name" value="WH_DNA-bd_sf"/>
</dbReference>